<evidence type="ECO:0000256" key="3">
    <source>
        <dbReference type="SAM" id="MobiDB-lite"/>
    </source>
</evidence>
<feature type="region of interest" description="Disordered" evidence="3">
    <location>
        <begin position="346"/>
        <end position="375"/>
    </location>
</feature>
<dbReference type="InterPro" id="IPR000953">
    <property type="entry name" value="Chromo/chromo_shadow_dom"/>
</dbReference>
<feature type="region of interest" description="Disordered" evidence="3">
    <location>
        <begin position="617"/>
        <end position="650"/>
    </location>
</feature>
<reference evidence="5 6" key="1">
    <citation type="submission" date="2015-03" db="EMBL/GenBank/DDBJ databases">
        <title>Draft genome of the nematode, Opisthorchis viverrini.</title>
        <authorList>
            <person name="Mitreva M."/>
        </authorList>
    </citation>
    <scope>NUCLEOTIDE SEQUENCE [LARGE SCALE GENOMIC DNA]</scope>
    <source>
        <strain evidence="5">Khon Kaen</strain>
    </source>
</reference>
<sequence length="1062" mass="116265">MKRSETRGTDDLYLVENIVDRRVKRGRVEYRVRWKGFPPEQDSWEPFTSLREPCFALIQDFHNRRSLHEKRRYTLPIVNSPTKPADRASPETYSTSSFEKEPKIKPDTSLLEKPSTSTRGHTHSRGSKNHSEVHQGSLPFRSVIDSPYSGAISLNSTCLLATSGNDNALRMLTTPAENSTTERLGPGFGTIDGHRVNSRFVRDSVLDGAVSSVSSTSSTSEKTFRAPSNSSTKRSSSSAKRKSGSSVVSVVSDQAAVQSGSSRTKGSTATVKQPTPSTDDTSNLNSHSGRTSKADRTPTKEGKSVVSSDEPHPETNRKSVTIMLEAPPSQEFHSTKEIQIHQPNSLPEKVSTGKRFAKPSTTPKKASIKNLVGPPKEVGKIPAHPVPDSHVAKVTDVILQLRESRRRPVQSMILGLCSRQYNLSDQEVLAVLNYLVYQGQLHEIHFTNGISYRSNPRIVARGDLSYPTNLSARIKAKYVTGMKKKKSVVGAQSHIKRLSQADCDPNTGTKRLRQETTQVTAQPDRCFAQNNRCASMGHSLFGRVLKPTTIPDSVPSYLPGLRTDTRVTNVDTAETKQNHVLPVNRLVPPYQEPYVPQTPHTDRRNLLIPPSSPIRESHFESQFNSLPHRRNGQPPLPNEHHPVPASGDFDTSGATPSYIKVSANGSDSMNPSNSTPNLLTVSRRSSVRQTEAVYKFKSILVKKNITGCFTEVWLQSPGSHLKNAFTIQASEITSHIPFIFTVLEELTTVLNQAVYDTSRLIMISGMGTVFGAGLDLTILTGPLPHRSGSNSTSKFPCPSSATSSGSGISTNGSSYHDPTRFHPSDRENGDQRVIGDSNGSMYCCCCSNDSQQAIPLLGQKSAQCQTSMHSHHSCLAPPDPLVSQQLGAALRAFLLTLASFPKPVVVGVNGPAMGLAVAMLPLCDLVYVSDSATFQLPYTRLGQTPEGGSSFTLGALIGLPLANELLLAGRKLSAREAVQRGFVSDLLYPKSFKQELVMRCQKLAATSSMALEMTKCIVRTQHRDRIEIVINTECRKLVECWQTAAFRRAAIDFLLTDMGDFL</sequence>
<dbReference type="PROSITE" id="PS50013">
    <property type="entry name" value="CHROMO_2"/>
    <property type="match status" value="1"/>
</dbReference>
<feature type="region of interest" description="Disordered" evidence="3">
    <location>
        <begin position="76"/>
        <end position="136"/>
    </location>
</feature>
<dbReference type="CDD" id="cd00024">
    <property type="entry name" value="CD_CSD"/>
    <property type="match status" value="1"/>
</dbReference>
<evidence type="ECO:0000259" key="4">
    <source>
        <dbReference type="PROSITE" id="PS50013"/>
    </source>
</evidence>
<feature type="compositionally biased region" description="Low complexity" evidence="3">
    <location>
        <begin position="211"/>
        <end position="220"/>
    </location>
</feature>
<dbReference type="Pfam" id="PF00378">
    <property type="entry name" value="ECH_1"/>
    <property type="match status" value="1"/>
</dbReference>
<proteinExistence type="predicted"/>
<feature type="compositionally biased region" description="Basic and acidic residues" evidence="3">
    <location>
        <begin position="817"/>
        <end position="830"/>
    </location>
</feature>
<dbReference type="Gene3D" id="3.90.226.10">
    <property type="entry name" value="2-enoyl-CoA Hydratase, Chain A, domain 1"/>
    <property type="match status" value="1"/>
</dbReference>
<evidence type="ECO:0000313" key="5">
    <source>
        <dbReference type="EMBL" id="OON14385.1"/>
    </source>
</evidence>
<dbReference type="GO" id="GO:0005634">
    <property type="term" value="C:nucleus"/>
    <property type="evidence" value="ECO:0007669"/>
    <property type="project" value="UniProtKB-SubCell"/>
</dbReference>
<evidence type="ECO:0000256" key="1">
    <source>
        <dbReference type="ARBA" id="ARBA00004123"/>
    </source>
</evidence>
<dbReference type="InterPro" id="IPR016197">
    <property type="entry name" value="Chromo-like_dom_sf"/>
</dbReference>
<dbReference type="GO" id="GO:0003714">
    <property type="term" value="F:transcription corepressor activity"/>
    <property type="evidence" value="ECO:0007669"/>
    <property type="project" value="TreeGrafter"/>
</dbReference>
<dbReference type="AlphaFoldDB" id="A0A1S8WIX6"/>
<dbReference type="CDD" id="cd06558">
    <property type="entry name" value="crotonase-like"/>
    <property type="match status" value="1"/>
</dbReference>
<dbReference type="InterPro" id="IPR023780">
    <property type="entry name" value="Chromo_domain"/>
</dbReference>
<dbReference type="SUPFAM" id="SSF52096">
    <property type="entry name" value="ClpP/crotonase"/>
    <property type="match status" value="1"/>
</dbReference>
<dbReference type="Gene3D" id="1.10.12.10">
    <property type="entry name" value="Lyase 2-enoyl-coa Hydratase, Chain A, domain 2"/>
    <property type="match status" value="1"/>
</dbReference>
<dbReference type="PROSITE" id="PS00598">
    <property type="entry name" value="CHROMO_1"/>
    <property type="match status" value="1"/>
</dbReference>
<dbReference type="PANTHER" id="PTHR43684">
    <property type="match status" value="1"/>
</dbReference>
<feature type="domain" description="Chromo" evidence="4">
    <location>
        <begin position="13"/>
        <end position="73"/>
    </location>
</feature>
<dbReference type="SUPFAM" id="SSF54160">
    <property type="entry name" value="Chromo domain-like"/>
    <property type="match status" value="1"/>
</dbReference>
<dbReference type="Proteomes" id="UP000243686">
    <property type="component" value="Unassembled WGS sequence"/>
</dbReference>
<keyword evidence="6" id="KW-1185">Reference proteome</keyword>
<feature type="region of interest" description="Disordered" evidence="3">
    <location>
        <begin position="787"/>
        <end position="832"/>
    </location>
</feature>
<keyword evidence="2" id="KW-0539">Nucleus</keyword>
<organism evidence="5 6">
    <name type="scientific">Opisthorchis viverrini</name>
    <name type="common">Southeast Asian liver fluke</name>
    <dbReference type="NCBI Taxonomy" id="6198"/>
    <lineage>
        <taxon>Eukaryota</taxon>
        <taxon>Metazoa</taxon>
        <taxon>Spiralia</taxon>
        <taxon>Lophotrochozoa</taxon>
        <taxon>Platyhelminthes</taxon>
        <taxon>Trematoda</taxon>
        <taxon>Digenea</taxon>
        <taxon>Opisthorchiida</taxon>
        <taxon>Opisthorchiata</taxon>
        <taxon>Opisthorchiidae</taxon>
        <taxon>Opisthorchis</taxon>
    </lineage>
</organism>
<feature type="compositionally biased region" description="Polar residues" evidence="3">
    <location>
        <begin position="263"/>
        <end position="291"/>
    </location>
</feature>
<dbReference type="InterPro" id="IPR014748">
    <property type="entry name" value="Enoyl-CoA_hydra_C"/>
</dbReference>
<accession>A0A1S8WIX6</accession>
<name>A0A1S8WIX6_OPIVI</name>
<feature type="region of interest" description="Disordered" evidence="3">
    <location>
        <begin position="211"/>
        <end position="319"/>
    </location>
</feature>
<dbReference type="InterPro" id="IPR001753">
    <property type="entry name" value="Enoyl-CoA_hydra/iso"/>
</dbReference>
<dbReference type="Pfam" id="PF00385">
    <property type="entry name" value="Chromo"/>
    <property type="match status" value="1"/>
</dbReference>
<feature type="compositionally biased region" description="Basic and acidic residues" evidence="3">
    <location>
        <begin position="292"/>
        <end position="317"/>
    </location>
</feature>
<feature type="compositionally biased region" description="Low complexity" evidence="3">
    <location>
        <begin position="228"/>
        <end position="262"/>
    </location>
</feature>
<gene>
    <name evidence="5" type="ORF">X801_09825</name>
</gene>
<dbReference type="Gene3D" id="2.40.50.40">
    <property type="match status" value="1"/>
</dbReference>
<comment type="subcellular location">
    <subcellularLocation>
        <location evidence="1">Nucleus</location>
    </subcellularLocation>
</comment>
<evidence type="ECO:0000313" key="6">
    <source>
        <dbReference type="Proteomes" id="UP000243686"/>
    </source>
</evidence>
<feature type="compositionally biased region" description="Low complexity" evidence="3">
    <location>
        <begin position="799"/>
        <end position="814"/>
    </location>
</feature>
<dbReference type="InterPro" id="IPR023779">
    <property type="entry name" value="Chromodomain_CS"/>
</dbReference>
<protein>
    <submittedName>
        <fullName evidence="5">Chromo' (CHRromatin Organization MOdifier) domain protein</fullName>
    </submittedName>
</protein>
<dbReference type="EMBL" id="KV906676">
    <property type="protein sequence ID" value="OON14385.1"/>
    <property type="molecule type" value="Genomic_DNA"/>
</dbReference>
<dbReference type="PANTHER" id="PTHR43684:SF11">
    <property type="entry name" value="CHROMO DOMAIN-CONTAINING PROTEIN"/>
    <property type="match status" value="1"/>
</dbReference>
<dbReference type="InterPro" id="IPR051053">
    <property type="entry name" value="ECH/Chromodomain_protein"/>
</dbReference>
<dbReference type="SMART" id="SM00298">
    <property type="entry name" value="CHROMO"/>
    <property type="match status" value="1"/>
</dbReference>
<dbReference type="InterPro" id="IPR029045">
    <property type="entry name" value="ClpP/crotonase-like_dom_sf"/>
</dbReference>
<evidence type="ECO:0000256" key="2">
    <source>
        <dbReference type="ARBA" id="ARBA00023242"/>
    </source>
</evidence>